<name>A0A8J4GIU9_9CHLO</name>
<accession>A0A8J4GIU9</accession>
<dbReference type="AlphaFoldDB" id="A0A8J4GIU9"/>
<feature type="region of interest" description="Disordered" evidence="1">
    <location>
        <begin position="59"/>
        <end position="83"/>
    </location>
</feature>
<organism evidence="2 3">
    <name type="scientific">Volvox reticuliferus</name>
    <dbReference type="NCBI Taxonomy" id="1737510"/>
    <lineage>
        <taxon>Eukaryota</taxon>
        <taxon>Viridiplantae</taxon>
        <taxon>Chlorophyta</taxon>
        <taxon>core chlorophytes</taxon>
        <taxon>Chlorophyceae</taxon>
        <taxon>CS clade</taxon>
        <taxon>Chlamydomonadales</taxon>
        <taxon>Volvocaceae</taxon>
        <taxon>Volvox</taxon>
    </lineage>
</organism>
<protein>
    <submittedName>
        <fullName evidence="2">Uncharacterized protein</fullName>
    </submittedName>
</protein>
<dbReference type="EMBL" id="BNCQ01000024">
    <property type="protein sequence ID" value="GIM07666.1"/>
    <property type="molecule type" value="Genomic_DNA"/>
</dbReference>
<dbReference type="Proteomes" id="UP000722791">
    <property type="component" value="Unassembled WGS sequence"/>
</dbReference>
<proteinExistence type="predicted"/>
<reference evidence="2" key="1">
    <citation type="journal article" date="2021" name="Proc. Natl. Acad. Sci. U.S.A.">
        <title>Three genomes in the algal genus Volvox reveal the fate of a haploid sex-determining region after a transition to homothallism.</title>
        <authorList>
            <person name="Yamamoto K."/>
            <person name="Hamaji T."/>
            <person name="Kawai-Toyooka H."/>
            <person name="Matsuzaki R."/>
            <person name="Takahashi F."/>
            <person name="Nishimura Y."/>
            <person name="Kawachi M."/>
            <person name="Noguchi H."/>
            <person name="Minakuchi Y."/>
            <person name="Umen J.G."/>
            <person name="Toyoda A."/>
            <person name="Nozaki H."/>
        </authorList>
    </citation>
    <scope>NUCLEOTIDE SEQUENCE</scope>
    <source>
        <strain evidence="2">NIES-3785</strain>
    </source>
</reference>
<gene>
    <name evidence="2" type="ORF">Vretimale_11742</name>
</gene>
<evidence type="ECO:0000313" key="2">
    <source>
        <dbReference type="EMBL" id="GIM07666.1"/>
    </source>
</evidence>
<comment type="caution">
    <text evidence="2">The sequence shown here is derived from an EMBL/GenBank/DDBJ whole genome shotgun (WGS) entry which is preliminary data.</text>
</comment>
<sequence>MPFQKACRAGLQQPSLPIRVRNEFPARRQPNQPKRSCHDNAAALKCTCPVSMPASAGRDVTTAAAGRVTRPGASDPSPTPLSGAPLLADLQNRARSPSTVNVFGKPFTKTELTALDVFPDQSFTLGTDLDFIFTGFRGTSDWLAPGHLSYTVRQVRLELRWPKAWRRAAAWLAWRRRLGGAAATAAAMGDEPDWGDSLPNSPTCREDPSRPAITIPLPFPTNELLAFSCDGRVAATRSRLTNGLILLLEVGTRERMRSAAGAARTDDP</sequence>
<evidence type="ECO:0000313" key="3">
    <source>
        <dbReference type="Proteomes" id="UP000722791"/>
    </source>
</evidence>
<evidence type="ECO:0000256" key="1">
    <source>
        <dbReference type="SAM" id="MobiDB-lite"/>
    </source>
</evidence>